<organism evidence="2 3">
    <name type="scientific">Perkinsus olseni</name>
    <name type="common">Perkinsus atlanticus</name>
    <dbReference type="NCBI Taxonomy" id="32597"/>
    <lineage>
        <taxon>Eukaryota</taxon>
        <taxon>Sar</taxon>
        <taxon>Alveolata</taxon>
        <taxon>Perkinsozoa</taxon>
        <taxon>Perkinsea</taxon>
        <taxon>Perkinsida</taxon>
        <taxon>Perkinsidae</taxon>
        <taxon>Perkinsus</taxon>
    </lineage>
</organism>
<sequence>MSKIARFTKDATLLESIVLIMNLQYPDGTALKSSSVPPSRQQAASVPQRPATTGVMDMGEYQEGKDAQEWMEKGYRRVRVFHHHHHYHVLVKKPVATPPRDRHLRSPSTSPTPPSVDPCMALHQTSHVVSVDPTLPLRPRDRGSFTAQRRTNGVSKPAEGSPIVICHATTPCRQLPVV</sequence>
<dbReference type="AlphaFoldDB" id="A0A7J6R5D3"/>
<comment type="caution">
    <text evidence="2">The sequence shown here is derived from an EMBL/GenBank/DDBJ whole genome shotgun (WGS) entry which is preliminary data.</text>
</comment>
<evidence type="ECO:0000313" key="3">
    <source>
        <dbReference type="Proteomes" id="UP000553632"/>
    </source>
</evidence>
<dbReference type="Proteomes" id="UP000553632">
    <property type="component" value="Unassembled WGS sequence"/>
</dbReference>
<feature type="region of interest" description="Disordered" evidence="1">
    <location>
        <begin position="94"/>
        <end position="158"/>
    </location>
</feature>
<gene>
    <name evidence="2" type="ORF">FOZ63_003838</name>
</gene>
<feature type="region of interest" description="Disordered" evidence="1">
    <location>
        <begin position="30"/>
        <end position="52"/>
    </location>
</feature>
<protein>
    <submittedName>
        <fullName evidence="2">Uncharacterized protein</fullName>
    </submittedName>
</protein>
<proteinExistence type="predicted"/>
<feature type="compositionally biased region" description="Polar residues" evidence="1">
    <location>
        <begin position="145"/>
        <end position="154"/>
    </location>
</feature>
<dbReference type="EMBL" id="JABANO010028031">
    <property type="protein sequence ID" value="KAF4715865.1"/>
    <property type="molecule type" value="Genomic_DNA"/>
</dbReference>
<feature type="compositionally biased region" description="Polar residues" evidence="1">
    <location>
        <begin position="31"/>
        <end position="45"/>
    </location>
</feature>
<keyword evidence="3" id="KW-1185">Reference proteome</keyword>
<evidence type="ECO:0000256" key="1">
    <source>
        <dbReference type="SAM" id="MobiDB-lite"/>
    </source>
</evidence>
<accession>A0A7J6R5D3</accession>
<reference evidence="2 3" key="1">
    <citation type="submission" date="2020-04" db="EMBL/GenBank/DDBJ databases">
        <title>Perkinsus olseni comparative genomics.</title>
        <authorList>
            <person name="Bogema D.R."/>
        </authorList>
    </citation>
    <scope>NUCLEOTIDE SEQUENCE [LARGE SCALE GENOMIC DNA]</scope>
    <source>
        <strain evidence="2 3">ATCC PRA-207</strain>
    </source>
</reference>
<evidence type="ECO:0000313" key="2">
    <source>
        <dbReference type="EMBL" id="KAF4715865.1"/>
    </source>
</evidence>
<name>A0A7J6R5D3_PEROL</name>